<dbReference type="Proteomes" id="UP000599179">
    <property type="component" value="Unassembled WGS sequence"/>
</dbReference>
<dbReference type="InterPro" id="IPR003772">
    <property type="entry name" value="YceD"/>
</dbReference>
<gene>
    <name evidence="2" type="ORF">GCM10010832_02400</name>
</gene>
<sequence>MKKVFKDYTIPFVGLKIGKHQFEYEIDNSFFELFDYQEFNAADVKVNLLLTKKANMLELDFDVDGKVNLNCDLTLEPYDQEIENDLNIVVKFGDDYEEVNEELLILPHGEFEVEVQQYIYEAVVLALPAKRVHPGVEDGTLDSEILNKLQELKPQTSDQKEETKDEDEIDPRWDKLKGLLKD</sequence>
<reference evidence="3" key="1">
    <citation type="journal article" date="2019" name="Int. J. Syst. Evol. Microbiol.">
        <title>The Global Catalogue of Microorganisms (GCM) 10K type strain sequencing project: providing services to taxonomists for standard genome sequencing and annotation.</title>
        <authorList>
            <consortium name="The Broad Institute Genomics Platform"/>
            <consortium name="The Broad Institute Genome Sequencing Center for Infectious Disease"/>
            <person name="Wu L."/>
            <person name="Ma J."/>
        </authorList>
    </citation>
    <scope>NUCLEOTIDE SEQUENCE [LARGE SCALE GENOMIC DNA]</scope>
    <source>
        <strain evidence="3">CGMCC 1.12931</strain>
    </source>
</reference>
<dbReference type="Pfam" id="PF02620">
    <property type="entry name" value="YceD"/>
    <property type="match status" value="1"/>
</dbReference>
<dbReference type="GO" id="GO:0003677">
    <property type="term" value="F:DNA binding"/>
    <property type="evidence" value="ECO:0007669"/>
    <property type="project" value="UniProtKB-KW"/>
</dbReference>
<protein>
    <submittedName>
        <fullName evidence="2">DNA-binding protein</fullName>
    </submittedName>
</protein>
<evidence type="ECO:0000256" key="1">
    <source>
        <dbReference type="SAM" id="MobiDB-lite"/>
    </source>
</evidence>
<keyword evidence="2" id="KW-0238">DNA-binding</keyword>
<dbReference type="RefSeq" id="WP_188457249.1">
    <property type="nucleotide sequence ID" value="NZ_BMGM01000001.1"/>
</dbReference>
<evidence type="ECO:0000313" key="2">
    <source>
        <dbReference type="EMBL" id="GGE25143.1"/>
    </source>
</evidence>
<comment type="caution">
    <text evidence="2">The sequence shown here is derived from an EMBL/GenBank/DDBJ whole genome shotgun (WGS) entry which is preliminary data.</text>
</comment>
<accession>A0ABQ1SBU0</accession>
<proteinExistence type="predicted"/>
<keyword evidence="3" id="KW-1185">Reference proteome</keyword>
<evidence type="ECO:0000313" key="3">
    <source>
        <dbReference type="Proteomes" id="UP000599179"/>
    </source>
</evidence>
<feature type="compositionally biased region" description="Basic and acidic residues" evidence="1">
    <location>
        <begin position="170"/>
        <end position="182"/>
    </location>
</feature>
<organism evidence="2 3">
    <name type="scientific">Psychroflexus planctonicus</name>
    <dbReference type="NCBI Taxonomy" id="1526575"/>
    <lineage>
        <taxon>Bacteria</taxon>
        <taxon>Pseudomonadati</taxon>
        <taxon>Bacteroidota</taxon>
        <taxon>Flavobacteriia</taxon>
        <taxon>Flavobacteriales</taxon>
        <taxon>Flavobacteriaceae</taxon>
        <taxon>Psychroflexus</taxon>
    </lineage>
</organism>
<feature type="region of interest" description="Disordered" evidence="1">
    <location>
        <begin position="150"/>
        <end position="182"/>
    </location>
</feature>
<dbReference type="EMBL" id="BMGM01000001">
    <property type="protein sequence ID" value="GGE25143.1"/>
    <property type="molecule type" value="Genomic_DNA"/>
</dbReference>
<name>A0ABQ1SBU0_9FLAO</name>